<name>A0ABQ1UN49_9NOCA</name>
<feature type="chain" id="PRO_5045238966" description="Glycine zipper domain-containing protein" evidence="1">
    <location>
        <begin position="24"/>
        <end position="155"/>
    </location>
</feature>
<protein>
    <recommendedName>
        <fullName evidence="4">Glycine zipper domain-containing protein</fullName>
    </recommendedName>
</protein>
<sequence>MNLRKAFVSAVATIACTAGIVAAAGEASAAPATPTKPSAAAQAPGRVLVDQPLTRAERDQQALNTLGANVGTAVSIGALAGTGIGAVAGCIIGGIIIPAVGCVPGVVTGAGFGGVVGTIAAGGPTLAGAVDQYFRTINSPFTPPRSITIPVAPAR</sequence>
<evidence type="ECO:0000256" key="1">
    <source>
        <dbReference type="SAM" id="SignalP"/>
    </source>
</evidence>
<keyword evidence="3" id="KW-1185">Reference proteome</keyword>
<evidence type="ECO:0000313" key="2">
    <source>
        <dbReference type="EMBL" id="GGF21219.1"/>
    </source>
</evidence>
<reference evidence="3" key="1">
    <citation type="journal article" date="2019" name="Int. J. Syst. Evol. Microbiol.">
        <title>The Global Catalogue of Microorganisms (GCM) 10K type strain sequencing project: providing services to taxonomists for standard genome sequencing and annotation.</title>
        <authorList>
            <consortium name="The Broad Institute Genomics Platform"/>
            <consortium name="The Broad Institute Genome Sequencing Center for Infectious Disease"/>
            <person name="Wu L."/>
            <person name="Ma J."/>
        </authorList>
    </citation>
    <scope>NUCLEOTIDE SEQUENCE [LARGE SCALE GENOMIC DNA]</scope>
    <source>
        <strain evidence="3">CCM 7855</strain>
    </source>
</reference>
<comment type="caution">
    <text evidence="2">The sequence shown here is derived from an EMBL/GenBank/DDBJ whole genome shotgun (WGS) entry which is preliminary data.</text>
</comment>
<evidence type="ECO:0008006" key="4">
    <source>
        <dbReference type="Google" id="ProtNLM"/>
    </source>
</evidence>
<dbReference type="RefSeq" id="WP_188488600.1">
    <property type="nucleotide sequence ID" value="NZ_BMCS01000001.1"/>
</dbReference>
<gene>
    <name evidence="2" type="ORF">GCM10007298_16420</name>
</gene>
<feature type="signal peptide" evidence="1">
    <location>
        <begin position="1"/>
        <end position="23"/>
    </location>
</feature>
<proteinExistence type="predicted"/>
<keyword evidence="1" id="KW-0732">Signal</keyword>
<dbReference type="Proteomes" id="UP000632454">
    <property type="component" value="Unassembled WGS sequence"/>
</dbReference>
<dbReference type="EMBL" id="BMCS01000001">
    <property type="protein sequence ID" value="GGF21219.1"/>
    <property type="molecule type" value="Genomic_DNA"/>
</dbReference>
<dbReference type="PROSITE" id="PS51257">
    <property type="entry name" value="PROKAR_LIPOPROTEIN"/>
    <property type="match status" value="1"/>
</dbReference>
<evidence type="ECO:0000313" key="3">
    <source>
        <dbReference type="Proteomes" id="UP000632454"/>
    </source>
</evidence>
<accession>A0ABQ1UN49</accession>
<organism evidence="2 3">
    <name type="scientific">Williamsia phyllosphaerae</name>
    <dbReference type="NCBI Taxonomy" id="885042"/>
    <lineage>
        <taxon>Bacteria</taxon>
        <taxon>Bacillati</taxon>
        <taxon>Actinomycetota</taxon>
        <taxon>Actinomycetes</taxon>
        <taxon>Mycobacteriales</taxon>
        <taxon>Nocardiaceae</taxon>
        <taxon>Williamsia</taxon>
    </lineage>
</organism>